<organism evidence="1 2">
    <name type="scientific">Blattamonas nauphoetae</name>
    <dbReference type="NCBI Taxonomy" id="2049346"/>
    <lineage>
        <taxon>Eukaryota</taxon>
        <taxon>Metamonada</taxon>
        <taxon>Preaxostyla</taxon>
        <taxon>Oxymonadida</taxon>
        <taxon>Blattamonas</taxon>
    </lineage>
</organism>
<dbReference type="Proteomes" id="UP001281761">
    <property type="component" value="Unassembled WGS sequence"/>
</dbReference>
<dbReference type="EMBL" id="JARBJD010000170">
    <property type="protein sequence ID" value="KAK2948734.1"/>
    <property type="molecule type" value="Genomic_DNA"/>
</dbReference>
<proteinExistence type="predicted"/>
<evidence type="ECO:0000313" key="1">
    <source>
        <dbReference type="EMBL" id="KAK2948734.1"/>
    </source>
</evidence>
<reference evidence="1 2" key="1">
    <citation type="journal article" date="2022" name="bioRxiv">
        <title>Genomics of Preaxostyla Flagellates Illuminates Evolutionary Transitions and the Path Towards Mitochondrial Loss.</title>
        <authorList>
            <person name="Novak L.V.F."/>
            <person name="Treitli S.C."/>
            <person name="Pyrih J."/>
            <person name="Halakuc P."/>
            <person name="Pipaliya S.V."/>
            <person name="Vacek V."/>
            <person name="Brzon O."/>
            <person name="Soukal P."/>
            <person name="Eme L."/>
            <person name="Dacks J.B."/>
            <person name="Karnkowska A."/>
            <person name="Elias M."/>
            <person name="Hampl V."/>
        </authorList>
    </citation>
    <scope>NUCLEOTIDE SEQUENCE [LARGE SCALE GENOMIC DNA]</scope>
    <source>
        <strain evidence="1">NAU3</strain>
        <tissue evidence="1">Gut</tissue>
    </source>
</reference>
<comment type="caution">
    <text evidence="1">The sequence shown here is derived from an EMBL/GenBank/DDBJ whole genome shotgun (WGS) entry which is preliminary data.</text>
</comment>
<gene>
    <name evidence="1" type="ORF">BLNAU_16372</name>
</gene>
<keyword evidence="2" id="KW-1185">Reference proteome</keyword>
<evidence type="ECO:0000313" key="2">
    <source>
        <dbReference type="Proteomes" id="UP001281761"/>
    </source>
</evidence>
<name>A0ABQ9XBI1_9EUKA</name>
<accession>A0ABQ9XBI1</accession>
<protein>
    <submittedName>
        <fullName evidence="1">Uncharacterized protein</fullName>
    </submittedName>
</protein>
<sequence length="327" mass="37040">MSAVDTKKNSSTDSPCPDCSPFLTWNYDKLASDTEKAIVFRSLVATVQLQPALNGSLEAKAISLASNADDSFTVFVHFVVTLVSSPNRAITTTTMKMLAGLVWRCSPKKLLSLVRADLIVQLINTLAPQSISFAEAVDSHTNLLFTIYRSLRLTTPFILKFLGLKDDSEQPAVHETVLNQVVVPSEKYIGHLCVNRFSIIEGEQSTNFLELLAQILEISSYYQPTMENVLHMPLFLTIPSCLTFFDYDHAIEHFLHTMKQTQRQWNEQRGDVRQMWKTVNRMLRMEGTEEVIEEKLQNDKNSWYGGLLVSSSIKWSNLLGMNLPNLW</sequence>